<proteinExistence type="predicted"/>
<dbReference type="AlphaFoldDB" id="A0A1B7N8M2"/>
<dbReference type="InParanoid" id="A0A1B7N8M2"/>
<dbReference type="Proteomes" id="UP000092154">
    <property type="component" value="Unassembled WGS sequence"/>
</dbReference>
<keyword evidence="2" id="KW-1185">Reference proteome</keyword>
<evidence type="ECO:0000313" key="2">
    <source>
        <dbReference type="Proteomes" id="UP000092154"/>
    </source>
</evidence>
<protein>
    <submittedName>
        <fullName evidence="1">Uncharacterized protein</fullName>
    </submittedName>
</protein>
<name>A0A1B7N8M2_9AGAM</name>
<evidence type="ECO:0000313" key="1">
    <source>
        <dbReference type="EMBL" id="OAX41185.1"/>
    </source>
</evidence>
<organism evidence="1 2">
    <name type="scientific">Rhizopogon vinicolor AM-OR11-026</name>
    <dbReference type="NCBI Taxonomy" id="1314800"/>
    <lineage>
        <taxon>Eukaryota</taxon>
        <taxon>Fungi</taxon>
        <taxon>Dikarya</taxon>
        <taxon>Basidiomycota</taxon>
        <taxon>Agaricomycotina</taxon>
        <taxon>Agaricomycetes</taxon>
        <taxon>Agaricomycetidae</taxon>
        <taxon>Boletales</taxon>
        <taxon>Suillineae</taxon>
        <taxon>Rhizopogonaceae</taxon>
        <taxon>Rhizopogon</taxon>
    </lineage>
</organism>
<gene>
    <name evidence="1" type="ORF">K503DRAFT_767916</name>
</gene>
<accession>A0A1B7N8M2</accession>
<reference evidence="1 2" key="1">
    <citation type="submission" date="2016-06" db="EMBL/GenBank/DDBJ databases">
        <title>Comparative genomics of the ectomycorrhizal sister species Rhizopogon vinicolor and Rhizopogon vesiculosus (Basidiomycota: Boletales) reveals a divergence of the mating type B locus.</title>
        <authorList>
            <consortium name="DOE Joint Genome Institute"/>
            <person name="Mujic A.B."/>
            <person name="Kuo A."/>
            <person name="Tritt A."/>
            <person name="Lipzen A."/>
            <person name="Chen C."/>
            <person name="Johnson J."/>
            <person name="Sharma A."/>
            <person name="Barry K."/>
            <person name="Grigoriev I.V."/>
            <person name="Spatafora J.W."/>
        </authorList>
    </citation>
    <scope>NUCLEOTIDE SEQUENCE [LARGE SCALE GENOMIC DNA]</scope>
    <source>
        <strain evidence="1 2">AM-OR11-026</strain>
    </source>
</reference>
<sequence>MSISTYDYEGGLHIPDLHKNTSLNTFSVILLAPPADDYIDSPSLKPLTSYTKKRSSS</sequence>
<dbReference type="EMBL" id="KV448188">
    <property type="protein sequence ID" value="OAX41185.1"/>
    <property type="molecule type" value="Genomic_DNA"/>
</dbReference>
<dbReference type="OrthoDB" id="2690931at2759"/>